<name>A0A833WLV5_PHYIN</name>
<dbReference type="InterPro" id="IPR004198">
    <property type="entry name" value="Znf_C5HC2"/>
</dbReference>
<proteinExistence type="predicted"/>
<dbReference type="InterPro" id="IPR048615">
    <property type="entry name" value="KDM5_C-hel"/>
</dbReference>
<organism evidence="6 8">
    <name type="scientific">Phytophthora infestans</name>
    <name type="common">Potato late blight agent</name>
    <name type="synonym">Botrytis infestans</name>
    <dbReference type="NCBI Taxonomy" id="4787"/>
    <lineage>
        <taxon>Eukaryota</taxon>
        <taxon>Sar</taxon>
        <taxon>Stramenopiles</taxon>
        <taxon>Oomycota</taxon>
        <taxon>Peronosporomycetes</taxon>
        <taxon>Peronosporales</taxon>
        <taxon>Peronosporaceae</taxon>
        <taxon>Phytophthora</taxon>
    </lineage>
</organism>
<dbReference type="GO" id="GO:0046872">
    <property type="term" value="F:metal ion binding"/>
    <property type="evidence" value="ECO:0007669"/>
    <property type="project" value="UniProtKB-KW"/>
</dbReference>
<keyword evidence="8" id="KW-1185">Reference proteome</keyword>
<sequence length="660" mass="75001">MWPFFQHFDLCRHFATVKRDSTSGSQSLPIRFAIILSDTMVNHSVHGHFTQVRAQAASTSLGSRDPVSSPGALLRRQAESQRSAVSGTSPTGTSRSSGRYKKKRATMESDTDSDSPEARKMLKLALAKSVVDTKMVRATALPQGAVFYPTMEQFADPIKYISSIEKEASRTGICKIVPPRGWNPPFAIDLENDGVQFDTRKQKIHELQEGHAYGDGRTHTFKSFRADADAFRDNWFMSRGLDPDSMTSEEIEQEYWRIIQTGEPSVQVEYANDLDISQVGSGFLRSKKRYASQATKGEKAIDFADPEYYRNTGWNLNNLPDAYGSLLRHLGAAINGVNVPWLYCGMLFASFCWHAEDNFMSSINYQHLGAKKRWYGIPSSDAEKFEAAMRTQVPERFRENPDLLLHLTTMIPPSVLHGRGVKVFTVVQQPGDIILTFPKAYHCGFSEGFNCNEAVNFVLPNWIDYGRECVEMYRKYSRVSIFSHDRFVFHFGSTQNLNEYSLTDCELLLKELRRLFHEERDYKKAFLADGLENVEELSGDVMLDEQSMEVDDVRQCFRCRHNVFFSGVICSCNPSRLSCLRHTKEMCGCLMENRTLLQWVSTAELRYAIRRVQTKMRALKDNSTEERVVGHNSKLHAHDAVTSGSGVYFTFKRKGTSVRA</sequence>
<evidence type="ECO:0000313" key="8">
    <source>
        <dbReference type="Proteomes" id="UP000602510"/>
    </source>
</evidence>
<keyword evidence="1" id="KW-0479">Metal-binding</keyword>
<dbReference type="Pfam" id="PF02373">
    <property type="entry name" value="JmjC"/>
    <property type="match status" value="1"/>
</dbReference>
<evidence type="ECO:0000259" key="5">
    <source>
        <dbReference type="PROSITE" id="PS51184"/>
    </source>
</evidence>
<dbReference type="Pfam" id="PF02375">
    <property type="entry name" value="JmjN"/>
    <property type="match status" value="1"/>
</dbReference>
<dbReference type="GO" id="GO:0005634">
    <property type="term" value="C:nucleus"/>
    <property type="evidence" value="ECO:0007669"/>
    <property type="project" value="TreeGrafter"/>
</dbReference>
<dbReference type="GO" id="GO:0000785">
    <property type="term" value="C:chromatin"/>
    <property type="evidence" value="ECO:0007669"/>
    <property type="project" value="TreeGrafter"/>
</dbReference>
<dbReference type="Pfam" id="PF21323">
    <property type="entry name" value="KDM5_C-hel"/>
    <property type="match status" value="1"/>
</dbReference>
<comment type="caution">
    <text evidence="6">The sequence shown here is derived from an EMBL/GenBank/DDBJ whole genome shotgun (WGS) entry which is preliminary data.</text>
</comment>
<dbReference type="EMBL" id="JAACNO010000412">
    <property type="protein sequence ID" value="KAF4147784.1"/>
    <property type="molecule type" value="Genomic_DNA"/>
</dbReference>
<evidence type="ECO:0000256" key="2">
    <source>
        <dbReference type="ARBA" id="ARBA00023004"/>
    </source>
</evidence>
<evidence type="ECO:0000256" key="3">
    <source>
        <dbReference type="SAM" id="MobiDB-lite"/>
    </source>
</evidence>
<dbReference type="InterPro" id="IPR003347">
    <property type="entry name" value="JmjC_dom"/>
</dbReference>
<dbReference type="PROSITE" id="PS51183">
    <property type="entry name" value="JMJN"/>
    <property type="match status" value="1"/>
</dbReference>
<dbReference type="Gene3D" id="2.60.120.650">
    <property type="entry name" value="Cupin"/>
    <property type="match status" value="1"/>
</dbReference>
<feature type="domain" description="JmjC" evidence="5">
    <location>
        <begin position="308"/>
        <end position="474"/>
    </location>
</feature>
<dbReference type="GO" id="GO:0141052">
    <property type="term" value="F:histone H3 demethylase activity"/>
    <property type="evidence" value="ECO:0007669"/>
    <property type="project" value="UniProtKB-ARBA"/>
</dbReference>
<dbReference type="SMART" id="SM00558">
    <property type="entry name" value="JmjC"/>
    <property type="match status" value="1"/>
</dbReference>
<reference evidence="6" key="1">
    <citation type="submission" date="2020-04" db="EMBL/GenBank/DDBJ databases">
        <title>Hybrid Assembly of Korean Phytophthora infestans isolates.</title>
        <authorList>
            <person name="Prokchorchik M."/>
            <person name="Lee Y."/>
            <person name="Seo J."/>
            <person name="Cho J.-H."/>
            <person name="Park Y.-E."/>
            <person name="Jang D.-C."/>
            <person name="Im J.-S."/>
            <person name="Choi J.-G."/>
            <person name="Park H.-J."/>
            <person name="Lee G.-B."/>
            <person name="Lee Y.-G."/>
            <person name="Hong S.-Y."/>
            <person name="Cho K."/>
            <person name="Sohn K.H."/>
        </authorList>
    </citation>
    <scope>NUCLEOTIDE SEQUENCE</scope>
    <source>
        <strain evidence="6">KR_1_A1</strain>
        <strain evidence="7">KR_2_A2</strain>
    </source>
</reference>
<dbReference type="PANTHER" id="PTHR10694:SF33">
    <property type="entry name" value="LYSINE-SPECIFIC DEMETHYLASE 5"/>
    <property type="match status" value="1"/>
</dbReference>
<evidence type="ECO:0000313" key="7">
    <source>
        <dbReference type="EMBL" id="KAF4147784.1"/>
    </source>
</evidence>
<dbReference type="Proteomes" id="UP000704712">
    <property type="component" value="Unassembled WGS sequence"/>
</dbReference>
<keyword evidence="2" id="KW-0408">Iron</keyword>
<dbReference type="GO" id="GO:0010468">
    <property type="term" value="P:regulation of gene expression"/>
    <property type="evidence" value="ECO:0007669"/>
    <property type="project" value="TreeGrafter"/>
</dbReference>
<dbReference type="AlphaFoldDB" id="A0A833WLV5"/>
<protein>
    <submittedName>
        <fullName evidence="6">C5HC2 zinc finger</fullName>
    </submittedName>
</protein>
<dbReference type="SUPFAM" id="SSF51197">
    <property type="entry name" value="Clavaminate synthase-like"/>
    <property type="match status" value="1"/>
</dbReference>
<feature type="domain" description="JmjN" evidence="4">
    <location>
        <begin position="144"/>
        <end position="185"/>
    </location>
</feature>
<dbReference type="PANTHER" id="PTHR10694">
    <property type="entry name" value="LYSINE-SPECIFIC DEMETHYLASE"/>
    <property type="match status" value="1"/>
</dbReference>
<dbReference type="SMART" id="SM00545">
    <property type="entry name" value="JmjN"/>
    <property type="match status" value="1"/>
</dbReference>
<evidence type="ECO:0000313" key="6">
    <source>
        <dbReference type="EMBL" id="KAF4045022.1"/>
    </source>
</evidence>
<gene>
    <name evidence="6" type="ORF">GN244_ATG02404</name>
    <name evidence="7" type="ORF">GN958_ATG03139</name>
</gene>
<dbReference type="InterPro" id="IPR003349">
    <property type="entry name" value="JmjN"/>
</dbReference>
<feature type="region of interest" description="Disordered" evidence="3">
    <location>
        <begin position="56"/>
        <end position="116"/>
    </location>
</feature>
<dbReference type="Proteomes" id="UP000602510">
    <property type="component" value="Unassembled WGS sequence"/>
</dbReference>
<dbReference type="Pfam" id="PF02928">
    <property type="entry name" value="zf-C5HC2"/>
    <property type="match status" value="1"/>
</dbReference>
<dbReference type="EMBL" id="WSZM01000055">
    <property type="protein sequence ID" value="KAF4045022.1"/>
    <property type="molecule type" value="Genomic_DNA"/>
</dbReference>
<evidence type="ECO:0000256" key="1">
    <source>
        <dbReference type="ARBA" id="ARBA00022723"/>
    </source>
</evidence>
<dbReference type="PROSITE" id="PS51184">
    <property type="entry name" value="JMJC"/>
    <property type="match status" value="1"/>
</dbReference>
<feature type="compositionally biased region" description="Low complexity" evidence="3">
    <location>
        <begin position="86"/>
        <end position="97"/>
    </location>
</feature>
<accession>A0A833WLV5</accession>
<evidence type="ECO:0000259" key="4">
    <source>
        <dbReference type="PROSITE" id="PS51183"/>
    </source>
</evidence>